<name>A4FZC8_METM5</name>
<evidence type="ECO:0000313" key="1">
    <source>
        <dbReference type="EMBL" id="ABO35562.1"/>
    </source>
</evidence>
<dbReference type="Proteomes" id="UP000000253">
    <property type="component" value="Chromosome"/>
</dbReference>
<sequence>MINTDIIPELNNKDYIDKLTEKYDIGFCPIDKVEDLVLFIDKYWKKDHIFVLSRKLLDWQHLDKKNNRYNFVIATDKNTKEIHSILGFVTTSQYDDKINNTLAWACIWKVRDEISVKGLGVSLYHYLKCNLKPETLCVLGISKETVGIYQKWNFKTGEMNHYYILNDSLNDYKILKNYENIPKCFDSPANTDKTFKKCNKDEFKKLDYGSFTSKNIYKSKDYYINRFFEHPMYKYEAVAIYSEDIVIGVLFYRISEYNNAKALRIVDYIGKADTLIGCIDCFKEIILEYNAEYIDVINFGITNEVFNKAGFMNKADGDLIIPNYFEPFVLENIPLEYAFKTISKDSECIFFKADADQDRPSMLKE</sequence>
<dbReference type="OrthoDB" id="386370at2157"/>
<dbReference type="KEGG" id="mmq:MmarC5_1264"/>
<gene>
    <name evidence="1" type="ordered locus">MmarC5_1264</name>
</gene>
<reference evidence="1 2" key="1">
    <citation type="submission" date="2007-03" db="EMBL/GenBank/DDBJ databases">
        <title>Complete sequence of chromosome of Methanococcus maripaludis C5.</title>
        <authorList>
            <consortium name="US DOE Joint Genome Institute"/>
            <person name="Copeland A."/>
            <person name="Lucas S."/>
            <person name="Lapidus A."/>
            <person name="Barry K."/>
            <person name="Glavina del Rio T."/>
            <person name="Dalin E."/>
            <person name="Tice H."/>
            <person name="Pitluck S."/>
            <person name="Chertkov O."/>
            <person name="Brettin T."/>
            <person name="Bruce D."/>
            <person name="Han C."/>
            <person name="Detter J.C."/>
            <person name="Schmutz J."/>
            <person name="Larimer F."/>
            <person name="Land M."/>
            <person name="Hauser L."/>
            <person name="Kyrpides N."/>
            <person name="Mikhailova N."/>
            <person name="Sieprawska-Lupa M."/>
            <person name="Whitman W.B."/>
            <person name="Richardson P."/>
        </authorList>
    </citation>
    <scope>NUCLEOTIDE SEQUENCE [LARGE SCALE GENOMIC DNA]</scope>
    <source>
        <strain evidence="2">C5 / ATCC BAA-1333</strain>
    </source>
</reference>
<dbReference type="RefSeq" id="WP_011869014.1">
    <property type="nucleotide sequence ID" value="NC_009135.1"/>
</dbReference>
<evidence type="ECO:0000313" key="2">
    <source>
        <dbReference type="Proteomes" id="UP000000253"/>
    </source>
</evidence>
<dbReference type="EMBL" id="CP000609">
    <property type="protein sequence ID" value="ABO35562.1"/>
    <property type="molecule type" value="Genomic_DNA"/>
</dbReference>
<protein>
    <submittedName>
        <fullName evidence="1">Uncharacterized protein</fullName>
    </submittedName>
</protein>
<dbReference type="STRING" id="402880.MmarC5_1264"/>
<dbReference type="GeneID" id="4929248"/>
<proteinExistence type="predicted"/>
<dbReference type="HOGENOM" id="CLU_047383_0_0_2"/>
<accession>A4FZC8</accession>
<dbReference type="AlphaFoldDB" id="A4FZC8"/>
<organism evidence="1 2">
    <name type="scientific">Methanococcus maripaludis (strain C5 / ATCC BAA-1333)</name>
    <dbReference type="NCBI Taxonomy" id="402880"/>
    <lineage>
        <taxon>Archaea</taxon>
        <taxon>Methanobacteriati</taxon>
        <taxon>Methanobacteriota</taxon>
        <taxon>Methanomada group</taxon>
        <taxon>Methanococci</taxon>
        <taxon>Methanococcales</taxon>
        <taxon>Methanococcaceae</taxon>
        <taxon>Methanococcus</taxon>
    </lineage>
</organism>